<protein>
    <recommendedName>
        <fullName evidence="4">DUF4199 domain-containing protein</fullName>
    </recommendedName>
</protein>
<dbReference type="EMBL" id="JASWER010000005">
    <property type="protein sequence ID" value="MDL5376906.1"/>
    <property type="molecule type" value="Genomic_DNA"/>
</dbReference>
<reference evidence="2 3" key="1">
    <citation type="submission" date="2023-06" db="EMBL/GenBank/DDBJ databases">
        <title>Influencing factors and mechanism of Cr(VI) reduction by facultative anaerobic Exiguobacterium sp. PY14.</title>
        <authorList>
            <person name="Zou L."/>
        </authorList>
    </citation>
    <scope>NUCLEOTIDE SEQUENCE [LARGE SCALE GENOMIC DNA]</scope>
    <source>
        <strain evidence="2 3">PY14</strain>
    </source>
</reference>
<dbReference type="Proteomes" id="UP001230807">
    <property type="component" value="Unassembled WGS sequence"/>
</dbReference>
<keyword evidence="1" id="KW-0472">Membrane</keyword>
<keyword evidence="1" id="KW-1133">Transmembrane helix</keyword>
<evidence type="ECO:0008006" key="4">
    <source>
        <dbReference type="Google" id="ProtNLM"/>
    </source>
</evidence>
<evidence type="ECO:0000313" key="2">
    <source>
        <dbReference type="EMBL" id="MDL5376906.1"/>
    </source>
</evidence>
<evidence type="ECO:0000313" key="3">
    <source>
        <dbReference type="Proteomes" id="UP001230807"/>
    </source>
</evidence>
<sequence length="156" mass="17320">MDKLIKAWFIITLITFVLFKLGETMTAAYTEPAGEGNPYVLVLLVGWPFVLLFIWITIRLAQRTVASVNRLARIGLLVGSLVMAGVSFYINAEQAASLRAGIRASENAAYASGWNQFTNIIYANQLTFFVLTVSCMALGVAFSFVTRKRTNEERLN</sequence>
<gene>
    <name evidence="2" type="ORF">QR695_07780</name>
</gene>
<organism evidence="2 3">
    <name type="scientific">Exiguobacterium mexicanum</name>
    <dbReference type="NCBI Taxonomy" id="340146"/>
    <lineage>
        <taxon>Bacteria</taxon>
        <taxon>Bacillati</taxon>
        <taxon>Bacillota</taxon>
        <taxon>Bacilli</taxon>
        <taxon>Bacillales</taxon>
        <taxon>Bacillales Family XII. Incertae Sedis</taxon>
        <taxon>Exiguobacterium</taxon>
    </lineage>
</organism>
<comment type="caution">
    <text evidence="2">The sequence shown here is derived from an EMBL/GenBank/DDBJ whole genome shotgun (WGS) entry which is preliminary data.</text>
</comment>
<feature type="transmembrane region" description="Helical" evidence="1">
    <location>
        <begin position="38"/>
        <end position="58"/>
    </location>
</feature>
<feature type="transmembrane region" description="Helical" evidence="1">
    <location>
        <begin position="70"/>
        <end position="90"/>
    </location>
</feature>
<accession>A0ABT7MNX1</accession>
<name>A0ABT7MNX1_9BACL</name>
<evidence type="ECO:0000256" key="1">
    <source>
        <dbReference type="SAM" id="Phobius"/>
    </source>
</evidence>
<proteinExistence type="predicted"/>
<feature type="transmembrane region" description="Helical" evidence="1">
    <location>
        <begin position="126"/>
        <end position="145"/>
    </location>
</feature>
<keyword evidence="3" id="KW-1185">Reference proteome</keyword>
<keyword evidence="1" id="KW-0812">Transmembrane</keyword>
<dbReference type="RefSeq" id="WP_214833015.1">
    <property type="nucleotide sequence ID" value="NZ_CP183077.1"/>
</dbReference>